<name>A0A420BGJ4_SPHD1</name>
<feature type="transmembrane region" description="Helical" evidence="1">
    <location>
        <begin position="66"/>
        <end position="86"/>
    </location>
</feature>
<dbReference type="Proteomes" id="UP000286246">
    <property type="component" value="Unassembled WGS sequence"/>
</dbReference>
<feature type="transmembrane region" description="Helical" evidence="1">
    <location>
        <begin position="42"/>
        <end position="60"/>
    </location>
</feature>
<evidence type="ECO:0008006" key="4">
    <source>
        <dbReference type="Google" id="ProtNLM"/>
    </source>
</evidence>
<organism evidence="2 3">
    <name type="scientific">Sphingobacterium detergens</name>
    <dbReference type="NCBI Taxonomy" id="1145106"/>
    <lineage>
        <taxon>Bacteria</taxon>
        <taxon>Pseudomonadati</taxon>
        <taxon>Bacteroidota</taxon>
        <taxon>Sphingobacteriia</taxon>
        <taxon>Sphingobacteriales</taxon>
        <taxon>Sphingobacteriaceae</taxon>
        <taxon>Sphingobacterium</taxon>
    </lineage>
</organism>
<evidence type="ECO:0000256" key="1">
    <source>
        <dbReference type="SAM" id="Phobius"/>
    </source>
</evidence>
<dbReference type="AlphaFoldDB" id="A0A420BGJ4"/>
<evidence type="ECO:0000313" key="3">
    <source>
        <dbReference type="Proteomes" id="UP000286246"/>
    </source>
</evidence>
<keyword evidence="1" id="KW-0812">Transmembrane</keyword>
<proteinExistence type="predicted"/>
<feature type="transmembrane region" description="Helical" evidence="1">
    <location>
        <begin position="145"/>
        <end position="165"/>
    </location>
</feature>
<keyword evidence="1" id="KW-1133">Transmembrane helix</keyword>
<feature type="transmembrane region" description="Helical" evidence="1">
    <location>
        <begin position="114"/>
        <end position="133"/>
    </location>
</feature>
<evidence type="ECO:0000313" key="2">
    <source>
        <dbReference type="EMBL" id="RKE55828.1"/>
    </source>
</evidence>
<sequence>MEFNELKSTWNTVKTPEISPTEIQKMLSENRHPVLKNIRKQLTIEIIGWCIFLTCYYTMFDGDRKPVWINILLVFSILLPIIHNLMGYRFAKYLVQGTNIQESLKNYLAKVKRYAAISIISKQLFLIGLLLFFTYGLSFNTNKCISLVIMGLLFVIQLVLTYRIWAKRLVSLEKSIDLLG</sequence>
<comment type="caution">
    <text evidence="2">The sequence shown here is derived from an EMBL/GenBank/DDBJ whole genome shotgun (WGS) entry which is preliminary data.</text>
</comment>
<accession>A0A420BGJ4</accession>
<dbReference type="EMBL" id="RAPY01000001">
    <property type="protein sequence ID" value="RKE55828.1"/>
    <property type="molecule type" value="Genomic_DNA"/>
</dbReference>
<protein>
    <recommendedName>
        <fullName evidence="4">DUF3278 domain-containing protein</fullName>
    </recommendedName>
</protein>
<dbReference type="RefSeq" id="WP_120257571.1">
    <property type="nucleotide sequence ID" value="NZ_RAPY01000001.1"/>
</dbReference>
<keyword evidence="3" id="KW-1185">Reference proteome</keyword>
<gene>
    <name evidence="2" type="ORF">DFQ12_0667</name>
</gene>
<dbReference type="OrthoDB" id="954677at2"/>
<keyword evidence="1" id="KW-0472">Membrane</keyword>
<reference evidence="2 3" key="1">
    <citation type="submission" date="2018-09" db="EMBL/GenBank/DDBJ databases">
        <title>Genomic Encyclopedia of Type Strains, Phase III (KMG-III): the genomes of soil and plant-associated and newly described type strains.</title>
        <authorList>
            <person name="Whitman W."/>
        </authorList>
    </citation>
    <scope>NUCLEOTIDE SEQUENCE [LARGE SCALE GENOMIC DNA]</scope>
    <source>
        <strain evidence="2 3">CECT 7938</strain>
    </source>
</reference>